<sequence>NWFFDLPKARGAALLGVCVCWLRGAQPGLRYAPARVYKAVVSFSAAKRA</sequence>
<proteinExistence type="predicted"/>
<accession>A0A392TTJ8</accession>
<protein>
    <submittedName>
        <fullName evidence="1">Uncharacterized protein</fullName>
    </submittedName>
</protein>
<evidence type="ECO:0000313" key="1">
    <source>
        <dbReference type="EMBL" id="MCI64229.1"/>
    </source>
</evidence>
<keyword evidence="2" id="KW-1185">Reference proteome</keyword>
<organism evidence="1 2">
    <name type="scientific">Trifolium medium</name>
    <dbReference type="NCBI Taxonomy" id="97028"/>
    <lineage>
        <taxon>Eukaryota</taxon>
        <taxon>Viridiplantae</taxon>
        <taxon>Streptophyta</taxon>
        <taxon>Embryophyta</taxon>
        <taxon>Tracheophyta</taxon>
        <taxon>Spermatophyta</taxon>
        <taxon>Magnoliopsida</taxon>
        <taxon>eudicotyledons</taxon>
        <taxon>Gunneridae</taxon>
        <taxon>Pentapetalae</taxon>
        <taxon>rosids</taxon>
        <taxon>fabids</taxon>
        <taxon>Fabales</taxon>
        <taxon>Fabaceae</taxon>
        <taxon>Papilionoideae</taxon>
        <taxon>50 kb inversion clade</taxon>
        <taxon>NPAAA clade</taxon>
        <taxon>Hologalegina</taxon>
        <taxon>IRL clade</taxon>
        <taxon>Trifolieae</taxon>
        <taxon>Trifolium</taxon>
    </lineage>
</organism>
<dbReference type="EMBL" id="LXQA010651482">
    <property type="protein sequence ID" value="MCI64229.1"/>
    <property type="molecule type" value="Genomic_DNA"/>
</dbReference>
<comment type="caution">
    <text evidence="1">The sequence shown here is derived from an EMBL/GenBank/DDBJ whole genome shotgun (WGS) entry which is preliminary data.</text>
</comment>
<dbReference type="Proteomes" id="UP000265520">
    <property type="component" value="Unassembled WGS sequence"/>
</dbReference>
<feature type="non-terminal residue" evidence="1">
    <location>
        <position position="1"/>
    </location>
</feature>
<evidence type="ECO:0000313" key="2">
    <source>
        <dbReference type="Proteomes" id="UP000265520"/>
    </source>
</evidence>
<name>A0A392TTJ8_9FABA</name>
<reference evidence="1 2" key="1">
    <citation type="journal article" date="2018" name="Front. Plant Sci.">
        <title>Red Clover (Trifolium pratense) and Zigzag Clover (T. medium) - A Picture of Genomic Similarities and Differences.</title>
        <authorList>
            <person name="Dluhosova J."/>
            <person name="Istvanek J."/>
            <person name="Nedelnik J."/>
            <person name="Repkova J."/>
        </authorList>
    </citation>
    <scope>NUCLEOTIDE SEQUENCE [LARGE SCALE GENOMIC DNA]</scope>
    <source>
        <strain evidence="2">cv. 10/8</strain>
        <tissue evidence="1">Leaf</tissue>
    </source>
</reference>
<dbReference type="AlphaFoldDB" id="A0A392TTJ8"/>